<protein>
    <recommendedName>
        <fullName evidence="6">2-oxoadipate dioxygenase/decarboxylase</fullName>
        <ecNumber evidence="6">1.13.11.93</ecNumber>
    </recommendedName>
    <alternativeName>
        <fullName evidence="7">2-hydroxyglutarate synthase</fullName>
    </alternativeName>
</protein>
<dbReference type="PANTHER" id="PTHR31136">
    <property type="entry name" value="DUF1338 DOMAIN-CONTAINING PROTEIN"/>
    <property type="match status" value="1"/>
</dbReference>
<keyword evidence="3" id="KW-0560">Oxidoreductase</keyword>
<proteinExistence type="inferred from homology"/>
<evidence type="ECO:0000256" key="7">
    <source>
        <dbReference type="ARBA" id="ARBA00035045"/>
    </source>
</evidence>
<name>A0A1I2ULA4_9GAMM</name>
<evidence type="ECO:0000256" key="4">
    <source>
        <dbReference type="ARBA" id="ARBA00023004"/>
    </source>
</evidence>
<dbReference type="GO" id="GO:0051213">
    <property type="term" value="F:dioxygenase activity"/>
    <property type="evidence" value="ECO:0007669"/>
    <property type="project" value="UniProtKB-KW"/>
</dbReference>
<comment type="similarity">
    <text evidence="5">Belongs to the 2-oxoadipate dioxygenase/decarboxylase family.</text>
</comment>
<dbReference type="SMART" id="SM01150">
    <property type="entry name" value="DUF1338"/>
    <property type="match status" value="1"/>
</dbReference>
<organism evidence="8 9">
    <name type="scientific">Neptunomonas qingdaonensis</name>
    <dbReference type="NCBI Taxonomy" id="1045558"/>
    <lineage>
        <taxon>Bacteria</taxon>
        <taxon>Pseudomonadati</taxon>
        <taxon>Pseudomonadota</taxon>
        <taxon>Gammaproteobacteria</taxon>
        <taxon>Oceanospirillales</taxon>
        <taxon>Oceanospirillaceae</taxon>
        <taxon>Neptunomonas</taxon>
    </lineage>
</organism>
<dbReference type="PANTHER" id="PTHR31136:SF5">
    <property type="entry name" value="2-OXOADIPATE DIOXYGENASE_DECARBOXYLASE, CHLOROPLASTIC"/>
    <property type="match status" value="1"/>
</dbReference>
<evidence type="ECO:0000313" key="8">
    <source>
        <dbReference type="EMBL" id="SFG77830.1"/>
    </source>
</evidence>
<reference evidence="9" key="1">
    <citation type="submission" date="2016-10" db="EMBL/GenBank/DDBJ databases">
        <authorList>
            <person name="Varghese N."/>
            <person name="Submissions S."/>
        </authorList>
    </citation>
    <scope>NUCLEOTIDE SEQUENCE [LARGE SCALE GENOMIC DNA]</scope>
    <source>
        <strain evidence="9">CGMCC 1.10971</strain>
    </source>
</reference>
<evidence type="ECO:0000256" key="2">
    <source>
        <dbReference type="ARBA" id="ARBA00022964"/>
    </source>
</evidence>
<evidence type="ECO:0000313" key="9">
    <source>
        <dbReference type="Proteomes" id="UP000198623"/>
    </source>
</evidence>
<dbReference type="RefSeq" id="WP_090729451.1">
    <property type="nucleotide sequence ID" value="NZ_FOOU01000013.1"/>
</dbReference>
<keyword evidence="4" id="KW-0408">Iron</keyword>
<keyword evidence="2" id="KW-0223">Dioxygenase</keyword>
<dbReference type="InterPro" id="IPR009770">
    <property type="entry name" value="HGLS"/>
</dbReference>
<dbReference type="CDD" id="cd16350">
    <property type="entry name" value="VOC_like"/>
    <property type="match status" value="1"/>
</dbReference>
<sequence>MQAEAFFNELWTDYVSIAPQAQKIHDLFVVTDGEVINDHVAFRTFANTPLRLDLLEPLILAMGYERQDSYEFNAKKLRAHSYIHSNPLLPKIFCSELLVDQLSDSAQKIIGKYTAEITEQSLHQSVFWSGRHWAMPSWDDYSTLMAESEYGAWLLAIGVRVNHFTVSINHLTTTDAIHEVLDRVKAAGYKVNTVGGEIKGTPESLLEQASTMADRQIFEFSAGDQHEIPTCFYEFAKRHADAQGVVYQGFIEANADKIFESTNG</sequence>
<evidence type="ECO:0000256" key="6">
    <source>
        <dbReference type="ARBA" id="ARBA00035023"/>
    </source>
</evidence>
<dbReference type="Proteomes" id="UP000198623">
    <property type="component" value="Unassembled WGS sequence"/>
</dbReference>
<evidence type="ECO:0000256" key="5">
    <source>
        <dbReference type="ARBA" id="ARBA00035013"/>
    </source>
</evidence>
<dbReference type="Pfam" id="PF07063">
    <property type="entry name" value="HGLS"/>
    <property type="match status" value="2"/>
</dbReference>
<keyword evidence="9" id="KW-1185">Reference proteome</keyword>
<dbReference type="OrthoDB" id="506370at2"/>
<evidence type="ECO:0000256" key="3">
    <source>
        <dbReference type="ARBA" id="ARBA00023002"/>
    </source>
</evidence>
<dbReference type="STRING" id="1045558.SAMN05216175_11388"/>
<evidence type="ECO:0000256" key="1">
    <source>
        <dbReference type="ARBA" id="ARBA00001954"/>
    </source>
</evidence>
<dbReference type="AlphaFoldDB" id="A0A1I2ULA4"/>
<gene>
    <name evidence="8" type="ORF">SAMN05216175_11388</name>
</gene>
<comment type="cofactor">
    <cofactor evidence="1">
        <name>Fe(2+)</name>
        <dbReference type="ChEBI" id="CHEBI:29033"/>
    </cofactor>
</comment>
<dbReference type="EC" id="1.13.11.93" evidence="6"/>
<dbReference type="Gene3D" id="3.10.180.50">
    <property type="match status" value="1"/>
</dbReference>
<accession>A0A1I2ULA4</accession>
<dbReference type="EMBL" id="FOOU01000013">
    <property type="protein sequence ID" value="SFG77830.1"/>
    <property type="molecule type" value="Genomic_DNA"/>
</dbReference>